<evidence type="ECO:0000259" key="10">
    <source>
        <dbReference type="SMART" id="SM00387"/>
    </source>
</evidence>
<feature type="transmembrane region" description="Helical" evidence="9">
    <location>
        <begin position="133"/>
        <end position="151"/>
    </location>
</feature>
<dbReference type="SMART" id="SM00387">
    <property type="entry name" value="HATPase_c"/>
    <property type="match status" value="1"/>
</dbReference>
<dbReference type="RefSeq" id="WP_142100566.1">
    <property type="nucleotide sequence ID" value="NZ_VIGH01000006.1"/>
</dbReference>
<keyword evidence="6 11" id="KW-0418">Kinase</keyword>
<dbReference type="InterPro" id="IPR055558">
    <property type="entry name" value="DUF7134"/>
</dbReference>
<organism evidence="11 12">
    <name type="scientific">Rhodococcus spelaei</name>
    <dbReference type="NCBI Taxonomy" id="2546320"/>
    <lineage>
        <taxon>Bacteria</taxon>
        <taxon>Bacillati</taxon>
        <taxon>Actinomycetota</taxon>
        <taxon>Actinomycetes</taxon>
        <taxon>Mycobacteriales</taxon>
        <taxon>Nocardiaceae</taxon>
        <taxon>Rhodococcus</taxon>
    </lineage>
</organism>
<dbReference type="InterPro" id="IPR036890">
    <property type="entry name" value="HATPase_C_sf"/>
</dbReference>
<evidence type="ECO:0000313" key="12">
    <source>
        <dbReference type="Proteomes" id="UP000316256"/>
    </source>
</evidence>
<gene>
    <name evidence="11" type="ORF">FK531_14770</name>
</gene>
<dbReference type="Gene3D" id="1.20.5.1930">
    <property type="match status" value="1"/>
</dbReference>
<reference evidence="11 12" key="1">
    <citation type="submission" date="2019-06" db="EMBL/GenBank/DDBJ databases">
        <title>Rhodococcus spaelei sp. nov., isolated from a cave.</title>
        <authorList>
            <person name="Lee S.D."/>
        </authorList>
    </citation>
    <scope>NUCLEOTIDE SEQUENCE [LARGE SCALE GENOMIC DNA]</scope>
    <source>
        <strain evidence="11 12">C9-5</strain>
    </source>
</reference>
<dbReference type="PANTHER" id="PTHR24421">
    <property type="entry name" value="NITRATE/NITRITE SENSOR PROTEIN NARX-RELATED"/>
    <property type="match status" value="1"/>
</dbReference>
<dbReference type="PANTHER" id="PTHR24421:SF10">
    <property type="entry name" value="NITRATE_NITRITE SENSOR PROTEIN NARQ"/>
    <property type="match status" value="1"/>
</dbReference>
<dbReference type="GO" id="GO:0000155">
    <property type="term" value="F:phosphorelay sensor kinase activity"/>
    <property type="evidence" value="ECO:0007669"/>
    <property type="project" value="InterPro"/>
</dbReference>
<evidence type="ECO:0000256" key="1">
    <source>
        <dbReference type="ARBA" id="ARBA00000085"/>
    </source>
</evidence>
<dbReference type="Proteomes" id="UP000316256">
    <property type="component" value="Unassembled WGS sequence"/>
</dbReference>
<dbReference type="InterPro" id="IPR003594">
    <property type="entry name" value="HATPase_dom"/>
</dbReference>
<keyword evidence="9" id="KW-0812">Transmembrane</keyword>
<evidence type="ECO:0000256" key="8">
    <source>
        <dbReference type="ARBA" id="ARBA00023012"/>
    </source>
</evidence>
<evidence type="ECO:0000256" key="6">
    <source>
        <dbReference type="ARBA" id="ARBA00022777"/>
    </source>
</evidence>
<dbReference type="GO" id="GO:0016020">
    <property type="term" value="C:membrane"/>
    <property type="evidence" value="ECO:0007669"/>
    <property type="project" value="InterPro"/>
</dbReference>
<feature type="transmembrane region" description="Helical" evidence="9">
    <location>
        <begin position="60"/>
        <end position="80"/>
    </location>
</feature>
<dbReference type="EMBL" id="VIGH01000006">
    <property type="protein sequence ID" value="TQF68348.1"/>
    <property type="molecule type" value="Genomic_DNA"/>
</dbReference>
<keyword evidence="9" id="KW-0472">Membrane</keyword>
<comment type="catalytic activity">
    <reaction evidence="1">
        <text>ATP + protein L-histidine = ADP + protein N-phospho-L-histidine.</text>
        <dbReference type="EC" id="2.7.13.3"/>
    </reaction>
</comment>
<dbReference type="Pfam" id="PF02518">
    <property type="entry name" value="HATPase_c"/>
    <property type="match status" value="1"/>
</dbReference>
<feature type="transmembrane region" description="Helical" evidence="9">
    <location>
        <begin position="12"/>
        <end position="32"/>
    </location>
</feature>
<evidence type="ECO:0000256" key="4">
    <source>
        <dbReference type="ARBA" id="ARBA00022679"/>
    </source>
</evidence>
<evidence type="ECO:0000256" key="5">
    <source>
        <dbReference type="ARBA" id="ARBA00022741"/>
    </source>
</evidence>
<dbReference type="Pfam" id="PF23539">
    <property type="entry name" value="DUF7134"/>
    <property type="match status" value="1"/>
</dbReference>
<dbReference type="SUPFAM" id="SSF55874">
    <property type="entry name" value="ATPase domain of HSP90 chaperone/DNA topoisomerase II/histidine kinase"/>
    <property type="match status" value="1"/>
</dbReference>
<keyword evidence="9" id="KW-1133">Transmembrane helix</keyword>
<name>A0A541B7R9_9NOCA</name>
<feature type="transmembrane region" description="Helical" evidence="9">
    <location>
        <begin position="38"/>
        <end position="53"/>
    </location>
</feature>
<evidence type="ECO:0000256" key="9">
    <source>
        <dbReference type="SAM" id="Phobius"/>
    </source>
</evidence>
<protein>
    <recommendedName>
        <fullName evidence="2">histidine kinase</fullName>
        <ecNumber evidence="2">2.7.13.3</ecNumber>
    </recommendedName>
</protein>
<feature type="transmembrane region" description="Helical" evidence="9">
    <location>
        <begin position="86"/>
        <end position="103"/>
    </location>
</feature>
<feature type="transmembrane region" description="Helical" evidence="9">
    <location>
        <begin position="110"/>
        <end position="127"/>
    </location>
</feature>
<accession>A0A541B7R9</accession>
<evidence type="ECO:0000256" key="2">
    <source>
        <dbReference type="ARBA" id="ARBA00012438"/>
    </source>
</evidence>
<feature type="domain" description="Histidine kinase/HSP90-like ATPase" evidence="10">
    <location>
        <begin position="290"/>
        <end position="383"/>
    </location>
</feature>
<dbReference type="Gene3D" id="3.30.565.10">
    <property type="entry name" value="Histidine kinase-like ATPase, C-terminal domain"/>
    <property type="match status" value="1"/>
</dbReference>
<keyword evidence="8" id="KW-0902">Two-component regulatory system</keyword>
<dbReference type="InterPro" id="IPR011712">
    <property type="entry name" value="Sig_transdc_His_kin_sub3_dim/P"/>
</dbReference>
<dbReference type="GO" id="GO:0005524">
    <property type="term" value="F:ATP binding"/>
    <property type="evidence" value="ECO:0007669"/>
    <property type="project" value="UniProtKB-KW"/>
</dbReference>
<dbReference type="GO" id="GO:0046983">
    <property type="term" value="F:protein dimerization activity"/>
    <property type="evidence" value="ECO:0007669"/>
    <property type="project" value="InterPro"/>
</dbReference>
<dbReference type="CDD" id="cd16917">
    <property type="entry name" value="HATPase_UhpB-NarQ-NarX-like"/>
    <property type="match status" value="1"/>
</dbReference>
<keyword evidence="12" id="KW-1185">Reference proteome</keyword>
<evidence type="ECO:0000313" key="11">
    <source>
        <dbReference type="EMBL" id="TQF68348.1"/>
    </source>
</evidence>
<keyword evidence="7" id="KW-0067">ATP-binding</keyword>
<dbReference type="Pfam" id="PF07730">
    <property type="entry name" value="HisKA_3"/>
    <property type="match status" value="1"/>
</dbReference>
<dbReference type="EC" id="2.7.13.3" evidence="2"/>
<keyword evidence="3" id="KW-0597">Phosphoprotein</keyword>
<keyword evidence="4" id="KW-0808">Transferase</keyword>
<evidence type="ECO:0000256" key="3">
    <source>
        <dbReference type="ARBA" id="ARBA00022553"/>
    </source>
</evidence>
<comment type="caution">
    <text evidence="11">The sequence shown here is derived from an EMBL/GenBank/DDBJ whole genome shotgun (WGS) entry which is preliminary data.</text>
</comment>
<dbReference type="AlphaFoldDB" id="A0A541B7R9"/>
<proteinExistence type="predicted"/>
<sequence length="385" mass="41520">MRRFSLWLRGKPFVADSMLAAVFFALECLSAPNGRSPALFVLLGVLLSVPIAFRRRLPVLAAVTILGASILTTAVSDWIGDDRVTHPAQLGLIVMLYTLVAYVGRRPAAIYLVGLTADAAFAISMLHQEVLTTAAFIALIYALAWITAEFLGARRLYDEEVAARLTVAEYDRDRRAEEAVAGERTRIARELHDVVAHAVSVMVVQADGASYSLPGNTEAAQKALGNISSTGREALSELRRTVALLRTEQTPAEMPQHGSAGLAKVVAMMRDAGLGVELEMTGELDDIRPAVSLGIHRVVQESLTNVLRHAGPSPRAWVAVRRRAEDVLVEVTDNGSGSSTFTHGSGNGLVGMRERVAVLQGNLETGRLPDGSWRVRAELPLTLED</sequence>
<dbReference type="OrthoDB" id="227596at2"/>
<keyword evidence="5" id="KW-0547">Nucleotide-binding</keyword>
<dbReference type="InterPro" id="IPR050482">
    <property type="entry name" value="Sensor_HK_TwoCompSys"/>
</dbReference>
<evidence type="ECO:0000256" key="7">
    <source>
        <dbReference type="ARBA" id="ARBA00022840"/>
    </source>
</evidence>